<evidence type="ECO:0000313" key="2">
    <source>
        <dbReference type="Proteomes" id="UP000576603"/>
    </source>
</evidence>
<gene>
    <name evidence="1" type="ORF">FHY32_001527</name>
</gene>
<protein>
    <submittedName>
        <fullName evidence="1">Filamentous hemagglutinin</fullName>
    </submittedName>
</protein>
<dbReference type="EMBL" id="JACHNL010000003">
    <property type="protein sequence ID" value="MBB4723190.1"/>
    <property type="molecule type" value="Genomic_DNA"/>
</dbReference>
<sequence>MSNDSGLVRSMVDQATVQTTAAGTGVTVGANETRTRVDPATTPVTNIVGGRQTSLRLNKHEF</sequence>
<organism evidence="1 2">
    <name type="scientific">Xanthomonas euvesicatoria</name>
    <dbReference type="NCBI Taxonomy" id="456327"/>
    <lineage>
        <taxon>Bacteria</taxon>
        <taxon>Pseudomonadati</taxon>
        <taxon>Pseudomonadota</taxon>
        <taxon>Gammaproteobacteria</taxon>
        <taxon>Lysobacterales</taxon>
        <taxon>Lysobacteraceae</taxon>
        <taxon>Xanthomonas</taxon>
    </lineage>
</organism>
<proteinExistence type="predicted"/>
<dbReference type="AlphaFoldDB" id="A0AAW3U342"/>
<reference evidence="1 2" key="1">
    <citation type="submission" date="2020-08" db="EMBL/GenBank/DDBJ databases">
        <title>Studying the diversity of plant-associated saprophytic bacteria and their role in host health and plant-pathogen interactions.</title>
        <authorList>
            <person name="Potnis N."/>
        </authorList>
    </citation>
    <scope>NUCLEOTIDE SEQUENCE [LARGE SCALE GENOMIC DNA]</scope>
    <source>
        <strain evidence="1 2">CFBP 7922</strain>
    </source>
</reference>
<dbReference type="Proteomes" id="UP000576603">
    <property type="component" value="Unassembled WGS sequence"/>
</dbReference>
<name>A0AAW3U342_XANEU</name>
<evidence type="ECO:0000313" key="1">
    <source>
        <dbReference type="EMBL" id="MBB4723190.1"/>
    </source>
</evidence>
<comment type="caution">
    <text evidence="1">The sequence shown here is derived from an EMBL/GenBank/DDBJ whole genome shotgun (WGS) entry which is preliminary data.</text>
</comment>
<accession>A0AAW3U342</accession>